<dbReference type="KEGG" id="sasa:106568863"/>
<evidence type="ECO:0000313" key="4">
    <source>
        <dbReference type="RefSeq" id="XP_013995079.1"/>
    </source>
</evidence>
<evidence type="ECO:0000313" key="3">
    <source>
        <dbReference type="Proteomes" id="UP001652741"/>
    </source>
</evidence>
<feature type="region of interest" description="Disordered" evidence="2">
    <location>
        <begin position="273"/>
        <end position="332"/>
    </location>
</feature>
<sequence length="332" mass="36865">MSNMWLTFRGGERGGRRGGRQREEVKFEDAEMIPKSRKSSDTRKAVSIQEIAALARSSLNGISQAMKDHVTKPTSLQGGRVAHLIEWKGWPKPTDSPTDPLHTHFNSYCHLTEGEQEARFAAGVAEQFAIAEAKLKAWASVDDDEEEADKEFLQNNRNTLTLSTRSDTATSSHEPRVSFQAEIGSVKVPPSISSTIPVGSSSNSLHCDRPTSQNDPSPQQNDRPILESDRASPFPREGELLDGEDRPVPQLETAGGVCIVHKPDWRPRIRSSRFDSCYSTSHSESLGEEEAEEEDEEGSVFQEGGEWHSCQSQRSFFSDRRSSGVASFDEEE</sequence>
<dbReference type="AlphaFoldDB" id="A0A1S3LWV6"/>
<keyword evidence="3" id="KW-1185">Reference proteome</keyword>
<dbReference type="OMA" id="SKPEWRP"/>
<feature type="region of interest" description="Disordered" evidence="2">
    <location>
        <begin position="147"/>
        <end position="250"/>
    </location>
</feature>
<protein>
    <submittedName>
        <fullName evidence="4">Protein FAM131A isoform X1</fullName>
    </submittedName>
</protein>
<name>A0A1S3LWV6_SALSA</name>
<evidence type="ECO:0000256" key="1">
    <source>
        <dbReference type="ARBA" id="ARBA00010635"/>
    </source>
</evidence>
<organism evidence="3 4">
    <name type="scientific">Salmo salar</name>
    <name type="common">Atlantic salmon</name>
    <dbReference type="NCBI Taxonomy" id="8030"/>
    <lineage>
        <taxon>Eukaryota</taxon>
        <taxon>Metazoa</taxon>
        <taxon>Chordata</taxon>
        <taxon>Craniata</taxon>
        <taxon>Vertebrata</taxon>
        <taxon>Euteleostomi</taxon>
        <taxon>Actinopterygii</taxon>
        <taxon>Neopterygii</taxon>
        <taxon>Teleostei</taxon>
        <taxon>Protacanthopterygii</taxon>
        <taxon>Salmoniformes</taxon>
        <taxon>Salmonidae</taxon>
        <taxon>Salmoninae</taxon>
        <taxon>Salmo</taxon>
    </lineage>
</organism>
<dbReference type="PANTHER" id="PTHR15736:SF4">
    <property type="entry name" value="PROTEIN FAM131A"/>
    <property type="match status" value="1"/>
</dbReference>
<dbReference type="Proteomes" id="UP001652741">
    <property type="component" value="Chromosome ssa14"/>
</dbReference>
<comment type="similarity">
    <text evidence="1">Belongs to the FAM131 family.</text>
</comment>
<feature type="compositionally biased region" description="Basic and acidic residues" evidence="2">
    <location>
        <begin position="10"/>
        <end position="44"/>
    </location>
</feature>
<feature type="compositionally biased region" description="Acidic residues" evidence="2">
    <location>
        <begin position="286"/>
        <end position="298"/>
    </location>
</feature>
<gene>
    <name evidence="4" type="primary">fam131aa</name>
</gene>
<dbReference type="PANTHER" id="PTHR15736">
    <property type="entry name" value="PROTEIN FAM131B-RELATED"/>
    <property type="match status" value="1"/>
</dbReference>
<accession>A0A1S3LWV6</accession>
<reference evidence="4" key="1">
    <citation type="submission" date="2025-08" db="UniProtKB">
        <authorList>
            <consortium name="RefSeq"/>
        </authorList>
    </citation>
    <scope>IDENTIFICATION</scope>
</reference>
<dbReference type="Pfam" id="PF15010">
    <property type="entry name" value="FAM131"/>
    <property type="match status" value="1"/>
</dbReference>
<dbReference type="OrthoDB" id="8903525at2759"/>
<evidence type="ECO:0000256" key="2">
    <source>
        <dbReference type="SAM" id="MobiDB-lite"/>
    </source>
</evidence>
<feature type="compositionally biased region" description="Low complexity" evidence="2">
    <location>
        <begin position="185"/>
        <end position="204"/>
    </location>
</feature>
<feature type="compositionally biased region" description="Basic and acidic residues" evidence="2">
    <location>
        <begin position="224"/>
        <end position="247"/>
    </location>
</feature>
<feature type="compositionally biased region" description="Polar residues" evidence="2">
    <location>
        <begin position="210"/>
        <end position="222"/>
    </location>
</feature>
<feature type="compositionally biased region" description="Polar residues" evidence="2">
    <location>
        <begin position="153"/>
        <end position="172"/>
    </location>
</feature>
<dbReference type="RefSeq" id="XP_013995079.1">
    <property type="nucleotide sequence ID" value="XM_014139604.2"/>
</dbReference>
<dbReference type="InterPro" id="IPR026782">
    <property type="entry name" value="FAM131"/>
</dbReference>
<feature type="region of interest" description="Disordered" evidence="2">
    <location>
        <begin position="1"/>
        <end position="44"/>
    </location>
</feature>
<proteinExistence type="inferred from homology"/>